<protein>
    <submittedName>
        <fullName evidence="5">Por secretion system C-terminal sorting domain-containing protein</fullName>
    </submittedName>
</protein>
<dbReference type="Pfam" id="PF18962">
    <property type="entry name" value="Por_Secre_tail"/>
    <property type="match status" value="1"/>
</dbReference>
<feature type="domain" description="Peptidase M28" evidence="3">
    <location>
        <begin position="104"/>
        <end position="291"/>
    </location>
</feature>
<dbReference type="Proteomes" id="UP000184488">
    <property type="component" value="Unassembled WGS sequence"/>
</dbReference>
<dbReference type="PANTHER" id="PTHR12147">
    <property type="entry name" value="METALLOPEPTIDASE M28 FAMILY MEMBER"/>
    <property type="match status" value="1"/>
</dbReference>
<sequence length="403" mass="44337">MLKPKTIINMKPKLLALLLSITLSPLSLFAQTFVQRYADIANQTSQTNITNYLTEYEALGVKYRNTQALENAYQWLVNKYTGFGYTASQLSTDTYSYSGSTCKNLVVTKVGTLYPNTYVIVCGHYDSITGTGTNDNGSGVASILEMARLLKDVNTEYSIKFINFSGEEDGLKGSQHYVSSVVNGTTPKMNIRLVFNLDEVGGVAGMTNNTITCERDTNGTPSTNNAASSAMTNELITCVGLYSPLQTTLSYAYASDYMPFQANNEIITGFFETNETTHKHTATDLLVNMDPVYNFKVAKAATGALLHFAKAETTLSVNNFEKDFQVSFFPNPTKDSIHINMGNLETSSYDFTITDINGKSVLNKRIFNPKLIEAVSIEGLSKGMYLMTLNSGDKKISKKIVIE</sequence>
<gene>
    <name evidence="5" type="ORF">SAMN05444363_0971</name>
</gene>
<dbReference type="NCBIfam" id="TIGR04183">
    <property type="entry name" value="Por_Secre_tail"/>
    <property type="match status" value="1"/>
</dbReference>
<dbReference type="InterPro" id="IPR026444">
    <property type="entry name" value="Secre_tail"/>
</dbReference>
<dbReference type="AlphaFoldDB" id="A0A1M6CKI3"/>
<keyword evidence="6" id="KW-1185">Reference proteome</keyword>
<evidence type="ECO:0000259" key="4">
    <source>
        <dbReference type="Pfam" id="PF18962"/>
    </source>
</evidence>
<dbReference type="EMBL" id="FQZI01000002">
    <property type="protein sequence ID" value="SHI61516.1"/>
    <property type="molecule type" value="Genomic_DNA"/>
</dbReference>
<evidence type="ECO:0000259" key="3">
    <source>
        <dbReference type="Pfam" id="PF04389"/>
    </source>
</evidence>
<dbReference type="PANTHER" id="PTHR12147:SF26">
    <property type="entry name" value="PEPTIDASE M28 DOMAIN-CONTAINING PROTEIN"/>
    <property type="match status" value="1"/>
</dbReference>
<dbReference type="GO" id="GO:0006508">
    <property type="term" value="P:proteolysis"/>
    <property type="evidence" value="ECO:0007669"/>
    <property type="project" value="InterPro"/>
</dbReference>
<keyword evidence="1 2" id="KW-0732">Signal</keyword>
<dbReference type="Pfam" id="PF04389">
    <property type="entry name" value="Peptidase_M28"/>
    <property type="match status" value="1"/>
</dbReference>
<dbReference type="InterPro" id="IPR045175">
    <property type="entry name" value="M28_fam"/>
</dbReference>
<evidence type="ECO:0000313" key="5">
    <source>
        <dbReference type="EMBL" id="SHI61516.1"/>
    </source>
</evidence>
<dbReference type="GO" id="GO:0008235">
    <property type="term" value="F:metalloexopeptidase activity"/>
    <property type="evidence" value="ECO:0007669"/>
    <property type="project" value="InterPro"/>
</dbReference>
<dbReference type="InterPro" id="IPR007484">
    <property type="entry name" value="Peptidase_M28"/>
</dbReference>
<organism evidence="5 6">
    <name type="scientific">Flavobacterium terrae</name>
    <dbReference type="NCBI Taxonomy" id="415425"/>
    <lineage>
        <taxon>Bacteria</taxon>
        <taxon>Pseudomonadati</taxon>
        <taxon>Bacteroidota</taxon>
        <taxon>Flavobacteriia</taxon>
        <taxon>Flavobacteriales</taxon>
        <taxon>Flavobacteriaceae</taxon>
        <taxon>Flavobacterium</taxon>
    </lineage>
</organism>
<dbReference type="SUPFAM" id="SSF53187">
    <property type="entry name" value="Zn-dependent exopeptidases"/>
    <property type="match status" value="1"/>
</dbReference>
<feature type="chain" id="PRO_5013042280" evidence="2">
    <location>
        <begin position="31"/>
        <end position="403"/>
    </location>
</feature>
<name>A0A1M6CKI3_9FLAO</name>
<evidence type="ECO:0000313" key="6">
    <source>
        <dbReference type="Proteomes" id="UP000184488"/>
    </source>
</evidence>
<dbReference type="Gene3D" id="3.40.630.10">
    <property type="entry name" value="Zn peptidases"/>
    <property type="match status" value="1"/>
</dbReference>
<evidence type="ECO:0000256" key="1">
    <source>
        <dbReference type="ARBA" id="ARBA00022729"/>
    </source>
</evidence>
<feature type="domain" description="Secretion system C-terminal sorting" evidence="4">
    <location>
        <begin position="329"/>
        <end position="402"/>
    </location>
</feature>
<feature type="signal peptide" evidence="2">
    <location>
        <begin position="1"/>
        <end position="30"/>
    </location>
</feature>
<accession>A0A1M6CKI3</accession>
<reference evidence="6" key="1">
    <citation type="submission" date="2016-11" db="EMBL/GenBank/DDBJ databases">
        <authorList>
            <person name="Varghese N."/>
            <person name="Submissions S."/>
        </authorList>
    </citation>
    <scope>NUCLEOTIDE SEQUENCE [LARGE SCALE GENOMIC DNA]</scope>
    <source>
        <strain evidence="6">DSM 18829</strain>
    </source>
</reference>
<dbReference type="STRING" id="415425.SAMN05444363_0971"/>
<evidence type="ECO:0000256" key="2">
    <source>
        <dbReference type="SAM" id="SignalP"/>
    </source>
</evidence>
<proteinExistence type="predicted"/>